<dbReference type="EMBL" id="JACOPH010000007">
    <property type="protein sequence ID" value="MBC5714467.1"/>
    <property type="molecule type" value="Genomic_DNA"/>
</dbReference>
<reference evidence="1" key="1">
    <citation type="submission" date="2020-08" db="EMBL/GenBank/DDBJ databases">
        <title>Genome public.</title>
        <authorList>
            <person name="Liu C."/>
            <person name="Sun Q."/>
        </authorList>
    </citation>
    <scope>NUCLEOTIDE SEQUENCE</scope>
    <source>
        <strain evidence="1">BX1005</strain>
    </source>
</reference>
<accession>A0A923LP76</accession>
<comment type="caution">
    <text evidence="1">The sequence shown here is derived from an EMBL/GenBank/DDBJ whole genome shotgun (WGS) entry which is preliminary data.</text>
</comment>
<dbReference type="Proteomes" id="UP000606720">
    <property type="component" value="Unassembled WGS sequence"/>
</dbReference>
<sequence length="123" mass="13718">MSQVIKSFMGVFFLLSMLLLGIGILSAQTDVANALDYKADIIAELENSNYNAKVMEACIRQAKESGYEVEITTYTPEKQTAVYTTDNVSDTTDVVMAEVKLTYPYRIGFLNAVTEHQVRGYAR</sequence>
<dbReference type="RefSeq" id="WP_186867159.1">
    <property type="nucleotide sequence ID" value="NZ_JACOPH010000007.1"/>
</dbReference>
<keyword evidence="2" id="KW-1185">Reference proteome</keyword>
<proteinExistence type="predicted"/>
<organism evidence="1 2">
    <name type="scientific">Roseburia zhanii</name>
    <dbReference type="NCBI Taxonomy" id="2763064"/>
    <lineage>
        <taxon>Bacteria</taxon>
        <taxon>Bacillati</taxon>
        <taxon>Bacillota</taxon>
        <taxon>Clostridia</taxon>
        <taxon>Lachnospirales</taxon>
        <taxon>Lachnospiraceae</taxon>
        <taxon>Roseburia</taxon>
    </lineage>
</organism>
<dbReference type="AlphaFoldDB" id="A0A923LP76"/>
<name>A0A923LP76_9FIRM</name>
<evidence type="ECO:0000313" key="1">
    <source>
        <dbReference type="EMBL" id="MBC5714467.1"/>
    </source>
</evidence>
<gene>
    <name evidence="1" type="ORF">H8S17_09630</name>
</gene>
<evidence type="ECO:0000313" key="2">
    <source>
        <dbReference type="Proteomes" id="UP000606720"/>
    </source>
</evidence>
<protein>
    <submittedName>
        <fullName evidence="1">Uncharacterized protein</fullName>
    </submittedName>
</protein>